<evidence type="ECO:0000259" key="1">
    <source>
        <dbReference type="PROSITE" id="PS51186"/>
    </source>
</evidence>
<comment type="caution">
    <text evidence="2">The sequence shown here is derived from an EMBL/GenBank/DDBJ whole genome shotgun (WGS) entry which is preliminary data.</text>
</comment>
<dbReference type="GO" id="GO:0005737">
    <property type="term" value="C:cytoplasm"/>
    <property type="evidence" value="ECO:0007669"/>
    <property type="project" value="TreeGrafter"/>
</dbReference>
<feature type="domain" description="N-acetyltransferase" evidence="1">
    <location>
        <begin position="117"/>
        <end position="254"/>
    </location>
</feature>
<name>A0A9P7B865_RHOMI</name>
<dbReference type="PANTHER" id="PTHR43441">
    <property type="entry name" value="RIBOSOMAL-PROTEIN-SERINE ACETYLTRANSFERASE"/>
    <property type="match status" value="1"/>
</dbReference>
<dbReference type="PANTHER" id="PTHR43441:SF11">
    <property type="entry name" value="RIBOSOMAL-PROTEIN-SERINE ACETYLTRANSFERASE"/>
    <property type="match status" value="1"/>
</dbReference>
<dbReference type="InterPro" id="IPR051908">
    <property type="entry name" value="Ribosomal_N-acetyltransferase"/>
</dbReference>
<proteinExistence type="predicted"/>
<dbReference type="InterPro" id="IPR000182">
    <property type="entry name" value="GNAT_dom"/>
</dbReference>
<dbReference type="PROSITE" id="PS51186">
    <property type="entry name" value="GNAT"/>
    <property type="match status" value="1"/>
</dbReference>
<dbReference type="AlphaFoldDB" id="A0A9P7B865"/>
<gene>
    <name evidence="2" type="ORF">C6P46_002717</name>
</gene>
<dbReference type="Pfam" id="PF13302">
    <property type="entry name" value="Acetyltransf_3"/>
    <property type="match status" value="1"/>
</dbReference>
<dbReference type="EMBL" id="PUHQ01000020">
    <property type="protein sequence ID" value="KAG0663378.1"/>
    <property type="molecule type" value="Genomic_DNA"/>
</dbReference>
<evidence type="ECO:0000313" key="3">
    <source>
        <dbReference type="Proteomes" id="UP000777482"/>
    </source>
</evidence>
<keyword evidence="3" id="KW-1185">Reference proteome</keyword>
<dbReference type="OrthoDB" id="630895at2759"/>
<dbReference type="GO" id="GO:1990189">
    <property type="term" value="F:protein N-terminal-serine acetyltransferase activity"/>
    <property type="evidence" value="ECO:0007669"/>
    <property type="project" value="TreeGrafter"/>
</dbReference>
<evidence type="ECO:0000313" key="2">
    <source>
        <dbReference type="EMBL" id="KAG0663378.1"/>
    </source>
</evidence>
<protein>
    <recommendedName>
        <fullName evidence="1">N-acetyltransferase domain-containing protein</fullName>
    </recommendedName>
</protein>
<organism evidence="2 3">
    <name type="scientific">Rhodotorula mucilaginosa</name>
    <name type="common">Yeast</name>
    <name type="synonym">Rhodotorula rubra</name>
    <dbReference type="NCBI Taxonomy" id="5537"/>
    <lineage>
        <taxon>Eukaryota</taxon>
        <taxon>Fungi</taxon>
        <taxon>Dikarya</taxon>
        <taxon>Basidiomycota</taxon>
        <taxon>Pucciniomycotina</taxon>
        <taxon>Microbotryomycetes</taxon>
        <taxon>Sporidiobolales</taxon>
        <taxon>Sporidiobolaceae</taxon>
        <taxon>Rhodotorula</taxon>
    </lineage>
</organism>
<dbReference type="Proteomes" id="UP000777482">
    <property type="component" value="Unassembled WGS sequence"/>
</dbReference>
<accession>A0A9P7B865</accession>
<dbReference type="GO" id="GO:0008999">
    <property type="term" value="F:protein-N-terminal-alanine acetyltransferase activity"/>
    <property type="evidence" value="ECO:0007669"/>
    <property type="project" value="TreeGrafter"/>
</dbReference>
<dbReference type="Gene3D" id="3.40.630.30">
    <property type="match status" value="1"/>
</dbReference>
<dbReference type="CDD" id="cd04301">
    <property type="entry name" value="NAT_SF"/>
    <property type="match status" value="1"/>
</dbReference>
<reference evidence="2 3" key="1">
    <citation type="submission" date="2020-11" db="EMBL/GenBank/DDBJ databases">
        <title>Kefir isolates.</title>
        <authorList>
            <person name="Marcisauskas S."/>
            <person name="Kim Y."/>
            <person name="Blasche S."/>
        </authorList>
    </citation>
    <scope>NUCLEOTIDE SEQUENCE [LARGE SCALE GENOMIC DNA]</scope>
    <source>
        <strain evidence="2 3">KR</strain>
    </source>
</reference>
<sequence>MDDSSSKTRGCLLCYRRAAFVAPLRFPNRVTAEVLSSSQDRPTSARALALSLLTSIASRTALVHPYRLPRAAETIMLEPCSFSSQRLRYRAWDSERDGDLMLRMLQDPAAQLGLMGSVTRPMAMKDTKDFQRLLETCALAAVICLPAEEDATKAGTPIGWCQLDRFEERPQHRCGHFGIIIDKAFRGSGYATEAVEWLLQRAFIGHGLNRVESNCWSWNTSALRVYEKVGFVVEGIRREAVWQEGAYRDDCMIAILAKEWFKRHPEEKRQ</sequence>
<dbReference type="InterPro" id="IPR016181">
    <property type="entry name" value="Acyl_CoA_acyltransferase"/>
</dbReference>
<dbReference type="SUPFAM" id="SSF55729">
    <property type="entry name" value="Acyl-CoA N-acyltransferases (Nat)"/>
    <property type="match status" value="1"/>
</dbReference>